<reference evidence="2" key="1">
    <citation type="submission" date="2015-09" db="EMBL/GenBank/DDBJ databases">
        <authorList>
            <person name="Graham D.E."/>
            <person name="Mahan K.M."/>
            <person name="Klingeman D.M."/>
            <person name="Fida T."/>
            <person name="Giannone R.J."/>
            <person name="Hettich R.L."/>
            <person name="Parry R.J."/>
            <person name="Spain J.C."/>
        </authorList>
    </citation>
    <scope>NUCLEOTIDE SEQUENCE [LARGE SCALE GENOMIC DNA]</scope>
    <source>
        <strain evidence="2">JCM 4701</strain>
    </source>
</reference>
<dbReference type="Proteomes" id="UP000236047">
    <property type="component" value="Unassembled WGS sequence"/>
</dbReference>
<gene>
    <name evidence="1" type="ORF">AOB60_21360</name>
</gene>
<evidence type="ECO:0000313" key="2">
    <source>
        <dbReference type="Proteomes" id="UP000236047"/>
    </source>
</evidence>
<evidence type="ECO:0000313" key="1">
    <source>
        <dbReference type="EMBL" id="PNE36992.1"/>
    </source>
</evidence>
<accession>A0A2N8P7I7</accession>
<comment type="caution">
    <text evidence="1">The sequence shown here is derived from an EMBL/GenBank/DDBJ whole genome shotgun (WGS) entry which is preliminary data.</text>
</comment>
<protein>
    <submittedName>
        <fullName evidence="1">Uncharacterized protein</fullName>
    </submittedName>
</protein>
<dbReference type="EMBL" id="LJSN01000003">
    <property type="protein sequence ID" value="PNE36992.1"/>
    <property type="molecule type" value="Genomic_DNA"/>
</dbReference>
<proteinExistence type="predicted"/>
<dbReference type="AlphaFoldDB" id="A0A2N8P7I7"/>
<keyword evidence="2" id="KW-1185">Reference proteome</keyword>
<organism evidence="1 2">
    <name type="scientific">Streptomyces noursei</name>
    <name type="common">Streptomyces albulus</name>
    <dbReference type="NCBI Taxonomy" id="1971"/>
    <lineage>
        <taxon>Bacteria</taxon>
        <taxon>Bacillati</taxon>
        <taxon>Actinomycetota</taxon>
        <taxon>Actinomycetes</taxon>
        <taxon>Kitasatosporales</taxon>
        <taxon>Streptomycetaceae</taxon>
        <taxon>Streptomyces</taxon>
    </lineage>
</organism>
<name>A0A2N8P7I7_STRNR</name>
<sequence>MSLGPRCWAPCTAPLSAVVAPLVGLGGAYTATPMFLSMALCSALDFLCYGLTRGAGGGTLVTTAAGERRPQHARR</sequence>